<feature type="transmembrane region" description="Helical" evidence="1">
    <location>
        <begin position="30"/>
        <end position="49"/>
    </location>
</feature>
<proteinExistence type="predicted"/>
<keyword evidence="1" id="KW-0812">Transmembrane</keyword>
<keyword evidence="3" id="KW-1185">Reference proteome</keyword>
<organism evidence="2 3">
    <name type="scientific">Paracoccus isoporae</name>
    <dbReference type="NCBI Taxonomy" id="591205"/>
    <lineage>
        <taxon>Bacteria</taxon>
        <taxon>Pseudomonadati</taxon>
        <taxon>Pseudomonadota</taxon>
        <taxon>Alphaproteobacteria</taxon>
        <taxon>Rhodobacterales</taxon>
        <taxon>Paracoccaceae</taxon>
        <taxon>Paracoccus</taxon>
    </lineage>
</organism>
<name>A0A1G6TFX1_9RHOB</name>
<dbReference type="EMBL" id="FNAH01000001">
    <property type="protein sequence ID" value="SDD28052.1"/>
    <property type="molecule type" value="Genomic_DNA"/>
</dbReference>
<dbReference type="Proteomes" id="UP000199344">
    <property type="component" value="Unassembled WGS sequence"/>
</dbReference>
<sequence length="64" mass="7149">MTDRILALMAFAVLLLFLGILVWHVPQLDLGLVVLATLLLAGTDVLQLIRSHDRKDDVAEPEER</sequence>
<gene>
    <name evidence="2" type="ORF">SAMN05421538_101274</name>
</gene>
<keyword evidence="1" id="KW-1133">Transmembrane helix</keyword>
<reference evidence="2 3" key="1">
    <citation type="submission" date="2016-10" db="EMBL/GenBank/DDBJ databases">
        <authorList>
            <person name="de Groot N.N."/>
        </authorList>
    </citation>
    <scope>NUCLEOTIDE SEQUENCE [LARGE SCALE GENOMIC DNA]</scope>
    <source>
        <strain evidence="2 3">DSM 22220</strain>
    </source>
</reference>
<protein>
    <submittedName>
        <fullName evidence="2">Uncharacterized protein</fullName>
    </submittedName>
</protein>
<evidence type="ECO:0000313" key="2">
    <source>
        <dbReference type="EMBL" id="SDD28052.1"/>
    </source>
</evidence>
<dbReference type="STRING" id="591205.SAMN05421538_101274"/>
<dbReference type="AlphaFoldDB" id="A0A1G6TFX1"/>
<evidence type="ECO:0000256" key="1">
    <source>
        <dbReference type="SAM" id="Phobius"/>
    </source>
</evidence>
<dbReference type="RefSeq" id="WP_090520173.1">
    <property type="nucleotide sequence ID" value="NZ_FNAH01000001.1"/>
</dbReference>
<accession>A0A1G6TFX1</accession>
<feature type="transmembrane region" description="Helical" evidence="1">
    <location>
        <begin position="5"/>
        <end position="24"/>
    </location>
</feature>
<evidence type="ECO:0000313" key="3">
    <source>
        <dbReference type="Proteomes" id="UP000199344"/>
    </source>
</evidence>
<keyword evidence="1" id="KW-0472">Membrane</keyword>